<dbReference type="SMART" id="SM00195">
    <property type="entry name" value="DSPc"/>
    <property type="match status" value="1"/>
</dbReference>
<keyword evidence="5" id="KW-1185">Reference proteome</keyword>
<name>A0A7J6S4Y2_PEROL</name>
<evidence type="ECO:0000313" key="5">
    <source>
        <dbReference type="Proteomes" id="UP000553632"/>
    </source>
</evidence>
<dbReference type="GO" id="GO:0004722">
    <property type="term" value="F:protein serine/threonine phosphatase activity"/>
    <property type="evidence" value="ECO:0007669"/>
    <property type="project" value="InterPro"/>
</dbReference>
<sequence length="538" mass="59314">YCRIPMRDNEQQVLGILYLKKAWDFIDDARKHADGNVLIHCIMGQSRSVIVLVSYLMRHLDIDYQAALDMVVSVRSMAEPNPGFERQLLDHDANGAIRGGGGGGTYLLPCPFQCLVLVPAMDLRTRLSADYSNVKLMEPDEDTYPKAAVLQVLGMISDGESYMEDKRMVLRGAVVPVPYERQISEAKVKGEAARGARASVLSGDDKAADLRAMPFVDPINEKLLPIGESRDGPHVQVGVVCRKGRKGTEDHTPNQDSFSVTLLDDNTVVGLVCDGHGPFGHLISQRSTQSAANLVCQRLRGADETTGIEAKLKAAVQECQDDIIRFANATGFPADNSGSSLACLVVEPLDRAANKLVVHVAWCGDSKVVAGKYDKKDVETIVKETKDHTPEDPAEAKRIDERGGEMREIAGGSKRIFVKGTNLPGLAITRAIGDLSVTDYGVISEPQYERWEFSASDSIFIIAGSDGVWEFMKAEEAHKIVNKKLRLRTQWETAELLDACARKRWETVEADYCDDITNMIFRLGIPSHLRRQTTQVEN</sequence>
<feature type="non-terminal residue" evidence="4">
    <location>
        <position position="1"/>
    </location>
</feature>
<feature type="domain" description="Tyrosine-protein phosphatase" evidence="1">
    <location>
        <begin position="1"/>
        <end position="97"/>
    </location>
</feature>
<evidence type="ECO:0000259" key="2">
    <source>
        <dbReference type="PROSITE" id="PS50056"/>
    </source>
</evidence>
<dbReference type="Pfam" id="PF00782">
    <property type="entry name" value="DSPc"/>
    <property type="match status" value="1"/>
</dbReference>
<evidence type="ECO:0000259" key="3">
    <source>
        <dbReference type="PROSITE" id="PS51746"/>
    </source>
</evidence>
<dbReference type="SUPFAM" id="SSF52799">
    <property type="entry name" value="(Phosphotyrosine protein) phosphatases II"/>
    <property type="match status" value="1"/>
</dbReference>
<dbReference type="CDD" id="cd00143">
    <property type="entry name" value="PP2Cc"/>
    <property type="match status" value="1"/>
</dbReference>
<comment type="caution">
    <text evidence="4">The sequence shown here is derived from an EMBL/GenBank/DDBJ whole genome shotgun (WGS) entry which is preliminary data.</text>
</comment>
<dbReference type="PROSITE" id="PS51746">
    <property type="entry name" value="PPM_2"/>
    <property type="match status" value="1"/>
</dbReference>
<dbReference type="PROSITE" id="PS50054">
    <property type="entry name" value="TYR_PHOSPHATASE_DUAL"/>
    <property type="match status" value="1"/>
</dbReference>
<evidence type="ECO:0008006" key="6">
    <source>
        <dbReference type="Google" id="ProtNLM"/>
    </source>
</evidence>
<dbReference type="InterPro" id="IPR029021">
    <property type="entry name" value="Prot-tyrosine_phosphatase-like"/>
</dbReference>
<proteinExistence type="predicted"/>
<dbReference type="InterPro" id="IPR036457">
    <property type="entry name" value="PPM-type-like_dom_sf"/>
</dbReference>
<dbReference type="InterPro" id="IPR000387">
    <property type="entry name" value="Tyr_Pase_dom"/>
</dbReference>
<dbReference type="InterPro" id="IPR015655">
    <property type="entry name" value="PP2C"/>
</dbReference>
<dbReference type="InterPro" id="IPR001932">
    <property type="entry name" value="PPM-type_phosphatase-like_dom"/>
</dbReference>
<dbReference type="InterPro" id="IPR000340">
    <property type="entry name" value="Dual-sp_phosphatase_cat-dom"/>
</dbReference>
<protein>
    <recommendedName>
        <fullName evidence="6">Protein-serine/threonine phosphatase</fullName>
    </recommendedName>
</protein>
<accession>A0A7J6S4Y2</accession>
<gene>
    <name evidence="4" type="ORF">FOZ63_014611</name>
</gene>
<evidence type="ECO:0000259" key="1">
    <source>
        <dbReference type="PROSITE" id="PS50054"/>
    </source>
</evidence>
<evidence type="ECO:0000313" key="4">
    <source>
        <dbReference type="EMBL" id="KAF4728004.1"/>
    </source>
</evidence>
<dbReference type="EMBL" id="JABANO010020726">
    <property type="protein sequence ID" value="KAF4728004.1"/>
    <property type="molecule type" value="Genomic_DNA"/>
</dbReference>
<dbReference type="Proteomes" id="UP000553632">
    <property type="component" value="Unassembled WGS sequence"/>
</dbReference>
<dbReference type="Gene3D" id="3.60.40.10">
    <property type="entry name" value="PPM-type phosphatase domain"/>
    <property type="match status" value="1"/>
</dbReference>
<dbReference type="SMART" id="SM00332">
    <property type="entry name" value="PP2Cc"/>
    <property type="match status" value="1"/>
</dbReference>
<organism evidence="4 5">
    <name type="scientific">Perkinsus olseni</name>
    <name type="common">Perkinsus atlanticus</name>
    <dbReference type="NCBI Taxonomy" id="32597"/>
    <lineage>
        <taxon>Eukaryota</taxon>
        <taxon>Sar</taxon>
        <taxon>Alveolata</taxon>
        <taxon>Perkinsozoa</taxon>
        <taxon>Perkinsea</taxon>
        <taxon>Perkinsida</taxon>
        <taxon>Perkinsidae</taxon>
        <taxon>Perkinsus</taxon>
    </lineage>
</organism>
<dbReference type="Pfam" id="PF00481">
    <property type="entry name" value="PP2C"/>
    <property type="match status" value="1"/>
</dbReference>
<feature type="domain" description="PPM-type phosphatase" evidence="3">
    <location>
        <begin position="236"/>
        <end position="523"/>
    </location>
</feature>
<dbReference type="CDD" id="cd14498">
    <property type="entry name" value="DSP"/>
    <property type="match status" value="1"/>
</dbReference>
<feature type="domain" description="Tyrosine specific protein phosphatases" evidence="2">
    <location>
        <begin position="23"/>
        <end position="75"/>
    </location>
</feature>
<reference evidence="4 5" key="1">
    <citation type="submission" date="2020-04" db="EMBL/GenBank/DDBJ databases">
        <title>Perkinsus olseni comparative genomics.</title>
        <authorList>
            <person name="Bogema D.R."/>
        </authorList>
    </citation>
    <scope>NUCLEOTIDE SEQUENCE [LARGE SCALE GENOMIC DNA]</scope>
    <source>
        <strain evidence="4 5">ATCC PRA-207</strain>
    </source>
</reference>
<dbReference type="InterPro" id="IPR020422">
    <property type="entry name" value="TYR_PHOSPHATASE_DUAL_dom"/>
</dbReference>
<dbReference type="PROSITE" id="PS50056">
    <property type="entry name" value="TYR_PHOSPHATASE_2"/>
    <property type="match status" value="1"/>
</dbReference>
<dbReference type="PANTHER" id="PTHR47992">
    <property type="entry name" value="PROTEIN PHOSPHATASE"/>
    <property type="match status" value="1"/>
</dbReference>
<dbReference type="Gene3D" id="3.90.190.10">
    <property type="entry name" value="Protein tyrosine phosphatase superfamily"/>
    <property type="match status" value="1"/>
</dbReference>
<dbReference type="SUPFAM" id="SSF81606">
    <property type="entry name" value="PP2C-like"/>
    <property type="match status" value="1"/>
</dbReference>
<dbReference type="AlphaFoldDB" id="A0A7J6S4Y2"/>